<feature type="chain" id="PRO_5040944110" description="Peptidase M43 pregnancy-associated plasma-A domain-containing protein" evidence="1">
    <location>
        <begin position="25"/>
        <end position="416"/>
    </location>
</feature>
<evidence type="ECO:0000313" key="3">
    <source>
        <dbReference type="Proteomes" id="UP001152087"/>
    </source>
</evidence>
<keyword evidence="3" id="KW-1185">Reference proteome</keyword>
<organism evidence="2 3">
    <name type="scientific">Fusarium falciforme</name>
    <dbReference type="NCBI Taxonomy" id="195108"/>
    <lineage>
        <taxon>Eukaryota</taxon>
        <taxon>Fungi</taxon>
        <taxon>Dikarya</taxon>
        <taxon>Ascomycota</taxon>
        <taxon>Pezizomycotina</taxon>
        <taxon>Sordariomycetes</taxon>
        <taxon>Hypocreomycetidae</taxon>
        <taxon>Hypocreales</taxon>
        <taxon>Nectriaceae</taxon>
        <taxon>Fusarium</taxon>
        <taxon>Fusarium solani species complex</taxon>
    </lineage>
</organism>
<dbReference type="EMBL" id="JAOQAV010000070">
    <property type="protein sequence ID" value="KAJ4178647.1"/>
    <property type="molecule type" value="Genomic_DNA"/>
</dbReference>
<proteinExistence type="predicted"/>
<evidence type="ECO:0000313" key="2">
    <source>
        <dbReference type="EMBL" id="KAJ4178647.1"/>
    </source>
</evidence>
<dbReference type="Proteomes" id="UP001152087">
    <property type="component" value="Unassembled WGS sequence"/>
</dbReference>
<name>A0A9W8UVY9_9HYPO</name>
<comment type="caution">
    <text evidence="2">The sequence shown here is derived from an EMBL/GenBank/DDBJ whole genome shotgun (WGS) entry which is preliminary data.</text>
</comment>
<feature type="signal peptide" evidence="1">
    <location>
        <begin position="1"/>
        <end position="24"/>
    </location>
</feature>
<gene>
    <name evidence="2" type="ORF">NW755_013019</name>
</gene>
<evidence type="ECO:0000256" key="1">
    <source>
        <dbReference type="SAM" id="SignalP"/>
    </source>
</evidence>
<reference evidence="2" key="1">
    <citation type="submission" date="2022-09" db="EMBL/GenBank/DDBJ databases">
        <title>Fusarium specimens isolated from Avocado Roots.</title>
        <authorList>
            <person name="Stajich J."/>
            <person name="Roper C."/>
            <person name="Heimlech-Rivalta G."/>
        </authorList>
    </citation>
    <scope>NUCLEOTIDE SEQUENCE</scope>
    <source>
        <strain evidence="2">A02</strain>
    </source>
</reference>
<evidence type="ECO:0008006" key="4">
    <source>
        <dbReference type="Google" id="ProtNLM"/>
    </source>
</evidence>
<keyword evidence="1" id="KW-0732">Signal</keyword>
<accession>A0A9W8UVY9</accession>
<sequence length="416" mass="46335">MLSKLARLLVSTIITVSLSHHAWATPIVSDHSLTRVDETHSDGFSQPGANFQQPLTNPKSTFVANGLVLNVDFTYTFDKKPYPIKNLPVRLSYKHPLRGQMRINAVTDDNGKAKFQDPAWPTTGVAFDITVILDGRPAGSHYIIVGDDKDPDKPIQYVKNYLQQPPTSLTVNIDDATNPSLRLSEVLRNLAVNTPDTQNKYGAFGLGEDGRPMMRVGTKATRLVVAHEWGHFFTYLAQQEHYIYYGGGNADGHDSCADKPQDPQVAFGEGFASAYALIMEDAKDGILEDGSQNPTNYELYSCSKSQDMRTDEGRFTAALFDLWDSTNDNNGGDQARGAQGHEDSNSGFELTPQEILLDPIRNALAKKAPDNYILSPMAYWQNLEEVLTKKQGSDTKWKEKLEKAREIFKYNFADFV</sequence>
<protein>
    <recommendedName>
        <fullName evidence="4">Peptidase M43 pregnancy-associated plasma-A domain-containing protein</fullName>
    </recommendedName>
</protein>
<dbReference type="AlphaFoldDB" id="A0A9W8UVY9"/>